<comment type="caution">
    <text evidence="4">The sequence shown here is derived from an EMBL/GenBank/DDBJ whole genome shotgun (WGS) entry which is preliminary data.</text>
</comment>
<dbReference type="GO" id="GO:0030639">
    <property type="term" value="P:polyketide biosynthetic process"/>
    <property type="evidence" value="ECO:0007669"/>
    <property type="project" value="TreeGrafter"/>
</dbReference>
<evidence type="ECO:0000259" key="3">
    <source>
        <dbReference type="Pfam" id="PF00195"/>
    </source>
</evidence>
<feature type="domain" description="Chalcone/stilbene synthase N-terminal" evidence="3">
    <location>
        <begin position="36"/>
        <end position="201"/>
    </location>
</feature>
<organism evidence="4 5">
    <name type="scientific">Streptomyces longwoodensis</name>
    <dbReference type="NCBI Taxonomy" id="68231"/>
    <lineage>
        <taxon>Bacteria</taxon>
        <taxon>Bacillati</taxon>
        <taxon>Actinomycetota</taxon>
        <taxon>Actinomycetes</taxon>
        <taxon>Kitasatosporales</taxon>
        <taxon>Streptomycetaceae</taxon>
        <taxon>Streptomyces</taxon>
    </lineage>
</organism>
<dbReference type="PANTHER" id="PTHR11877">
    <property type="entry name" value="HYDROXYMETHYLGLUTARYL-COA SYNTHASE"/>
    <property type="match status" value="1"/>
</dbReference>
<name>A0A101R1B8_9ACTN</name>
<keyword evidence="1" id="KW-0808">Transferase</keyword>
<dbReference type="Pfam" id="PF00195">
    <property type="entry name" value="Chal_sti_synt_N"/>
    <property type="match status" value="1"/>
</dbReference>
<feature type="active site" description="Acyl-thioester intermediate" evidence="2">
    <location>
        <position position="139"/>
    </location>
</feature>
<evidence type="ECO:0000256" key="1">
    <source>
        <dbReference type="ARBA" id="ARBA00022679"/>
    </source>
</evidence>
<protein>
    <recommendedName>
        <fullName evidence="3">Chalcone/stilbene synthase N-terminal domain-containing protein</fullName>
    </recommendedName>
</protein>
<evidence type="ECO:0000313" key="5">
    <source>
        <dbReference type="Proteomes" id="UP000053271"/>
    </source>
</evidence>
<dbReference type="Gene3D" id="3.40.47.10">
    <property type="match status" value="2"/>
</dbReference>
<gene>
    <name evidence="4" type="ORF">AQJ30_07750</name>
</gene>
<dbReference type="InterPro" id="IPR016039">
    <property type="entry name" value="Thiolase-like"/>
</dbReference>
<dbReference type="EMBL" id="LMWS01000009">
    <property type="protein sequence ID" value="KUN39860.1"/>
    <property type="molecule type" value="Genomic_DNA"/>
</dbReference>
<dbReference type="AlphaFoldDB" id="A0A101R1B8"/>
<evidence type="ECO:0000313" key="4">
    <source>
        <dbReference type="EMBL" id="KUN39860.1"/>
    </source>
</evidence>
<dbReference type="PANTHER" id="PTHR11877:SF46">
    <property type="entry name" value="TYPE III POLYKETIDE SYNTHASE A"/>
    <property type="match status" value="1"/>
</dbReference>
<reference evidence="4 5" key="1">
    <citation type="submission" date="2015-10" db="EMBL/GenBank/DDBJ databases">
        <title>Draft genome sequence of Streptomyces longwoodensis DSM 41677, type strain for the species Streptomyces longwoodensis.</title>
        <authorList>
            <person name="Ruckert C."/>
            <person name="Winkler A."/>
            <person name="Kalinowski J."/>
            <person name="Kampfer P."/>
            <person name="Glaeser S."/>
        </authorList>
    </citation>
    <scope>NUCLEOTIDE SEQUENCE [LARGE SCALE GENOMIC DNA]</scope>
    <source>
        <strain evidence="4 5">DSM 41677</strain>
    </source>
</reference>
<dbReference type="GeneID" id="91424498"/>
<proteinExistence type="predicted"/>
<dbReference type="InterPro" id="IPR011141">
    <property type="entry name" value="Polyketide_synthase_type-III"/>
</dbReference>
<evidence type="ECO:0000256" key="2">
    <source>
        <dbReference type="PIRSR" id="PIRSR000451-1"/>
    </source>
</evidence>
<dbReference type="STRING" id="68231.AQJ30_07750"/>
<keyword evidence="5" id="KW-1185">Reference proteome</keyword>
<dbReference type="PIRSF" id="PIRSF000451">
    <property type="entry name" value="PKS_III"/>
    <property type="match status" value="1"/>
</dbReference>
<dbReference type="Proteomes" id="UP000053271">
    <property type="component" value="Unassembled WGS sequence"/>
</dbReference>
<accession>A0A101R1B8</accession>
<dbReference type="GO" id="GO:0016747">
    <property type="term" value="F:acyltransferase activity, transferring groups other than amino-acyl groups"/>
    <property type="evidence" value="ECO:0007669"/>
    <property type="project" value="InterPro"/>
</dbReference>
<dbReference type="RefSeq" id="WP_067230261.1">
    <property type="nucleotide sequence ID" value="NZ_KQ948550.1"/>
</dbReference>
<dbReference type="InterPro" id="IPR001099">
    <property type="entry name" value="Chalcone/stilbene_synt_N"/>
</dbReference>
<dbReference type="SUPFAM" id="SSF53901">
    <property type="entry name" value="Thiolase-like"/>
    <property type="match status" value="2"/>
</dbReference>
<sequence>MPVVSAPVVVLPRHQVTTEEILERIEEVYPDHPRLAHLKRFIRATTVRTRWYTRPLAEQWCTDGSVADRTRRHLQDSLELAESAARGALLEAGLRPEDVDAVVVASATGHSIPGLDVPLLDRLGLRPSVRRIPVTQLGCGGGVFGISTAAELVTARPGSTVLVVCADVFSHYLHQGDTGLDGMIFKGIIGDAAGACVVTSDARGPHLELRDSGEWLQLHRGSDVVGSFVDDDGLHTFNSRRLLPTIAGVMPHVKEWFGRAGSDGMHAGPDFVVSHTGSSKALDAVVAGLGADPELFGLARDSLREVGNVGSVSVLEVMERTFRKPPEDGAHGLVVSLAPGVSVMALRVVWHG</sequence>